<sequence>MEISPVPGHRLPSIFFTVSPPPPLPFSTRPITNFQSPSTNSVTTTTNNTRTLRIQSQDRPSKEYISISHQDRQSAILDIQQSNDLQLALSRSGDMLKVQDFNVVMRQFGKQNRFKDLSQV</sequence>
<comment type="caution">
    <text evidence="1">The sequence shown here is derived from an EMBL/GenBank/DDBJ whole genome shotgun (WGS) entry which is preliminary data.</text>
</comment>
<accession>A0ACB9FUS2</accession>
<organism evidence="1 2">
    <name type="scientific">Smallanthus sonchifolius</name>
    <dbReference type="NCBI Taxonomy" id="185202"/>
    <lineage>
        <taxon>Eukaryota</taxon>
        <taxon>Viridiplantae</taxon>
        <taxon>Streptophyta</taxon>
        <taxon>Embryophyta</taxon>
        <taxon>Tracheophyta</taxon>
        <taxon>Spermatophyta</taxon>
        <taxon>Magnoliopsida</taxon>
        <taxon>eudicotyledons</taxon>
        <taxon>Gunneridae</taxon>
        <taxon>Pentapetalae</taxon>
        <taxon>asterids</taxon>
        <taxon>campanulids</taxon>
        <taxon>Asterales</taxon>
        <taxon>Asteraceae</taxon>
        <taxon>Asteroideae</taxon>
        <taxon>Heliantheae alliance</taxon>
        <taxon>Millerieae</taxon>
        <taxon>Smallanthus</taxon>
    </lineage>
</organism>
<reference evidence="2" key="1">
    <citation type="journal article" date="2022" name="Mol. Ecol. Resour.">
        <title>The genomes of chicory, endive, great burdock and yacon provide insights into Asteraceae palaeo-polyploidization history and plant inulin production.</title>
        <authorList>
            <person name="Fan W."/>
            <person name="Wang S."/>
            <person name="Wang H."/>
            <person name="Wang A."/>
            <person name="Jiang F."/>
            <person name="Liu H."/>
            <person name="Zhao H."/>
            <person name="Xu D."/>
            <person name="Zhang Y."/>
        </authorList>
    </citation>
    <scope>NUCLEOTIDE SEQUENCE [LARGE SCALE GENOMIC DNA]</scope>
    <source>
        <strain evidence="2">cv. Yunnan</strain>
    </source>
</reference>
<name>A0ACB9FUS2_9ASTR</name>
<reference evidence="1 2" key="2">
    <citation type="journal article" date="2022" name="Mol. Ecol. Resour.">
        <title>The genomes of chicory, endive, great burdock and yacon provide insights into Asteraceae paleo-polyploidization history and plant inulin production.</title>
        <authorList>
            <person name="Fan W."/>
            <person name="Wang S."/>
            <person name="Wang H."/>
            <person name="Wang A."/>
            <person name="Jiang F."/>
            <person name="Liu H."/>
            <person name="Zhao H."/>
            <person name="Xu D."/>
            <person name="Zhang Y."/>
        </authorList>
    </citation>
    <scope>NUCLEOTIDE SEQUENCE [LARGE SCALE GENOMIC DNA]</scope>
    <source>
        <strain evidence="2">cv. Yunnan</strain>
        <tissue evidence="1">Leaves</tissue>
    </source>
</reference>
<evidence type="ECO:0000313" key="1">
    <source>
        <dbReference type="EMBL" id="KAI3774506.1"/>
    </source>
</evidence>
<dbReference type="EMBL" id="CM042033">
    <property type="protein sequence ID" value="KAI3774506.1"/>
    <property type="molecule type" value="Genomic_DNA"/>
</dbReference>
<proteinExistence type="predicted"/>
<gene>
    <name evidence="1" type="ORF">L1987_49064</name>
</gene>
<dbReference type="Proteomes" id="UP001056120">
    <property type="component" value="Linkage Group LG16"/>
</dbReference>
<keyword evidence="2" id="KW-1185">Reference proteome</keyword>
<evidence type="ECO:0000313" key="2">
    <source>
        <dbReference type="Proteomes" id="UP001056120"/>
    </source>
</evidence>
<protein>
    <submittedName>
        <fullName evidence="1">Uncharacterized protein</fullName>
    </submittedName>
</protein>